<dbReference type="EMBL" id="RCHT01000042">
    <property type="protein sequence ID" value="RLL07726.1"/>
    <property type="molecule type" value="Genomic_DNA"/>
</dbReference>
<evidence type="ECO:0000313" key="3">
    <source>
        <dbReference type="Proteomes" id="UP000276301"/>
    </source>
</evidence>
<feature type="chain" id="PRO_5019845596" evidence="1">
    <location>
        <begin position="25"/>
        <end position="342"/>
    </location>
</feature>
<comment type="caution">
    <text evidence="2">The sequence shown here is derived from an EMBL/GenBank/DDBJ whole genome shotgun (WGS) entry which is preliminary data.</text>
</comment>
<sequence>MKRILSILLSVTLVCLLSACGAPAQQGGDAPQADAAPMRALRLGTGSVGGTDNVAIEAMSSVVNRNSDIKTSTVTTTGAVEIINLLDSRELEGGYTGSINLVQALRGEEPFQKEIPASSMLQAFGFVSWRLPVLTVAGSGIESYEDLRGKKMAFPDVGSASTEVLKIVLREAGVLDDVNIEYFTWSDGFSALKDGRVDACVGTWGNGVPPAGIIELLTVRDINILSLPPEVGAKIHEINPGIMAQDLTHAECDIIPEGDPRLSPVNAGVMIFHADVPEESVYEFTRACISNIEELGKITQDLKPLKDYVTSVCVEDVPFHPGAARALKEAGLWDDRFTVYGE</sequence>
<protein>
    <submittedName>
        <fullName evidence="2">TAXI family TRAP transporter solute-binding subunit</fullName>
    </submittedName>
</protein>
<keyword evidence="3" id="KW-1185">Reference proteome</keyword>
<dbReference type="PANTHER" id="PTHR42941:SF1">
    <property type="entry name" value="SLL1037 PROTEIN"/>
    <property type="match status" value="1"/>
</dbReference>
<dbReference type="AlphaFoldDB" id="A0A498CJ48"/>
<dbReference type="InterPro" id="IPR011852">
    <property type="entry name" value="TRAP_TAXI"/>
</dbReference>
<accession>A0A498CJ48</accession>
<dbReference type="RefSeq" id="WP_121587590.1">
    <property type="nucleotide sequence ID" value="NZ_RCHT01000042.1"/>
</dbReference>
<evidence type="ECO:0000256" key="1">
    <source>
        <dbReference type="SAM" id="SignalP"/>
    </source>
</evidence>
<feature type="signal peptide" evidence="1">
    <location>
        <begin position="1"/>
        <end position="24"/>
    </location>
</feature>
<organism evidence="2 3">
    <name type="scientific">Anaerotruncus massiliensis</name>
    <name type="common">ex Liu et al. 2021</name>
    <dbReference type="NCBI Taxonomy" id="2321404"/>
    <lineage>
        <taxon>Bacteria</taxon>
        <taxon>Bacillati</taxon>
        <taxon>Bacillota</taxon>
        <taxon>Clostridia</taxon>
        <taxon>Eubacteriales</taxon>
        <taxon>Oscillospiraceae</taxon>
        <taxon>Anaerotruncus</taxon>
    </lineage>
</organism>
<gene>
    <name evidence="2" type="ORF">D4A47_12900</name>
</gene>
<proteinExistence type="predicted"/>
<dbReference type="PANTHER" id="PTHR42941">
    <property type="entry name" value="SLL1037 PROTEIN"/>
    <property type="match status" value="1"/>
</dbReference>
<dbReference type="NCBIfam" id="TIGR02122">
    <property type="entry name" value="TRAP_TAXI"/>
    <property type="match status" value="1"/>
</dbReference>
<dbReference type="PROSITE" id="PS51257">
    <property type="entry name" value="PROKAR_LIPOPROTEIN"/>
    <property type="match status" value="1"/>
</dbReference>
<keyword evidence="1" id="KW-0732">Signal</keyword>
<evidence type="ECO:0000313" key="2">
    <source>
        <dbReference type="EMBL" id="RLL07726.1"/>
    </source>
</evidence>
<dbReference type="SUPFAM" id="SSF53850">
    <property type="entry name" value="Periplasmic binding protein-like II"/>
    <property type="match status" value="1"/>
</dbReference>
<dbReference type="Proteomes" id="UP000276301">
    <property type="component" value="Unassembled WGS sequence"/>
</dbReference>
<dbReference type="Gene3D" id="3.40.190.10">
    <property type="entry name" value="Periplasmic binding protein-like II"/>
    <property type="match status" value="2"/>
</dbReference>
<dbReference type="Pfam" id="PF16868">
    <property type="entry name" value="NMT1_3"/>
    <property type="match status" value="1"/>
</dbReference>
<name>A0A498CJ48_9FIRM</name>
<reference evidence="2 3" key="1">
    <citation type="submission" date="2018-10" db="EMBL/GenBank/DDBJ databases">
        <title>Anaerotruncus faecis sp. nov., isolated from human feces.</title>
        <authorList>
            <person name="Wang Y.-J."/>
        </authorList>
    </citation>
    <scope>NUCLEOTIDE SEQUENCE [LARGE SCALE GENOMIC DNA]</scope>
    <source>
        <strain evidence="2 3">22A2-44</strain>
    </source>
</reference>